<dbReference type="Proteomes" id="UP000187323">
    <property type="component" value="Unassembled WGS sequence"/>
</dbReference>
<evidence type="ECO:0000313" key="2">
    <source>
        <dbReference type="Proteomes" id="UP000187323"/>
    </source>
</evidence>
<reference evidence="1 2" key="1">
    <citation type="submission" date="2016-10" db="EMBL/GenBank/DDBJ databases">
        <title>Paenibacillus species isolates.</title>
        <authorList>
            <person name="Beno S.M."/>
        </authorList>
    </citation>
    <scope>NUCLEOTIDE SEQUENCE [LARGE SCALE GENOMIC DNA]</scope>
    <source>
        <strain evidence="1 2">FSL H7-0918</strain>
    </source>
</reference>
<gene>
    <name evidence="1" type="ORF">BSK47_19865</name>
</gene>
<dbReference type="AlphaFoldDB" id="A0AB36J9S6"/>
<name>A0AB36J9S6_9BACL</name>
<dbReference type="EMBL" id="MPTO01000019">
    <property type="protein sequence ID" value="OME16523.1"/>
    <property type="molecule type" value="Genomic_DNA"/>
</dbReference>
<organism evidence="1 2">
    <name type="scientific">Paenibacillus odorifer</name>
    <dbReference type="NCBI Taxonomy" id="189426"/>
    <lineage>
        <taxon>Bacteria</taxon>
        <taxon>Bacillati</taxon>
        <taxon>Bacillota</taxon>
        <taxon>Bacilli</taxon>
        <taxon>Bacillales</taxon>
        <taxon>Paenibacillaceae</taxon>
        <taxon>Paenibacillus</taxon>
    </lineage>
</organism>
<protein>
    <submittedName>
        <fullName evidence="1">Uncharacterized protein</fullName>
    </submittedName>
</protein>
<dbReference type="RefSeq" id="WP_076136622.1">
    <property type="nucleotide sequence ID" value="NZ_MPTO01000019.1"/>
</dbReference>
<proteinExistence type="predicted"/>
<comment type="caution">
    <text evidence="1">The sequence shown here is derived from an EMBL/GenBank/DDBJ whole genome shotgun (WGS) entry which is preliminary data.</text>
</comment>
<evidence type="ECO:0000313" key="1">
    <source>
        <dbReference type="EMBL" id="OME16523.1"/>
    </source>
</evidence>
<sequence length="194" mass="20994">MVELTWVGDAKPPQVIEGVKIFAGTGTMKKQTDFYVPVTLYDASFGRVAFSQADGVYNGYHDETTKYTVEEPNLQPENIPKDMIMFGIQGTMAAASIKSVRSTYFNIPAGTAISVKESALSKVEMIVVDDYFVSGIPHAVVCRRPGESFKALRVTGQANPLVVGTITLLDGNPTFTLTNNAGYSQNGYLVSYGT</sequence>
<accession>A0AB36J9S6</accession>